<feature type="transmembrane region" description="Helical" evidence="3">
    <location>
        <begin position="221"/>
        <end position="244"/>
    </location>
</feature>
<reference evidence="5" key="1">
    <citation type="journal article" date="2010" name="ISME J.">
        <title>The complete genome sequence of the algal symbiont Dinoroseobacter shibae: a hitchhiker's guide to life in the sea.</title>
        <authorList>
            <person name="Wagner-Dobler I."/>
            <person name="Ballhausen B."/>
            <person name="Berger M."/>
            <person name="Brinkhoff T."/>
            <person name="Buchholz I."/>
            <person name="Bunk B."/>
            <person name="Cypionka H."/>
            <person name="Daniel R."/>
            <person name="Drepper T."/>
            <person name="Gerdts G."/>
            <person name="Hahnke S."/>
            <person name="Han C."/>
            <person name="Jahn D."/>
            <person name="Kalhoefer D."/>
            <person name="Kiss H."/>
            <person name="Klenk H.P."/>
            <person name="Kyrpides N."/>
            <person name="Liebl W."/>
            <person name="Liesegang H."/>
            <person name="Meincke L."/>
            <person name="Pati A."/>
            <person name="Petersen J."/>
            <person name="Piekarski T."/>
            <person name="Pommerenke C."/>
            <person name="Pradella S."/>
            <person name="Pukall R."/>
            <person name="Rabus R."/>
            <person name="Stackebrandt E."/>
            <person name="Thole S."/>
            <person name="Thompson L."/>
            <person name="Tielen P."/>
            <person name="Tomasch J."/>
            <person name="von Jan M."/>
            <person name="Wanphrut N."/>
            <person name="Wichels A."/>
            <person name="Zech H."/>
            <person name="Simon M."/>
        </authorList>
    </citation>
    <scope>NUCLEOTIDE SEQUENCE [LARGE SCALE GENOMIC DNA]</scope>
    <source>
        <strain evidence="5">DSM 16493 / NCIMB 14021 / DFL 12</strain>
        <plasmid evidence="5">Plasmid pDSHI05</plasmid>
    </source>
</reference>
<dbReference type="GO" id="GO:0016020">
    <property type="term" value="C:membrane"/>
    <property type="evidence" value="ECO:0007669"/>
    <property type="project" value="InterPro"/>
</dbReference>
<keyword evidence="1 2" id="KW-0808">Transferase</keyword>
<dbReference type="EMBL" id="CP000835">
    <property type="protein sequence ID" value="ABV95878.1"/>
    <property type="molecule type" value="Genomic_DNA"/>
</dbReference>
<proteinExistence type="inferred from homology"/>
<keyword evidence="4" id="KW-0614">Plasmid</keyword>
<dbReference type="GO" id="GO:0016780">
    <property type="term" value="F:phosphotransferase activity, for other substituted phosphate groups"/>
    <property type="evidence" value="ECO:0007669"/>
    <property type="project" value="InterPro"/>
</dbReference>
<dbReference type="Pfam" id="PF01066">
    <property type="entry name" value="CDP-OH_P_transf"/>
    <property type="match status" value="1"/>
</dbReference>
<evidence type="ECO:0000256" key="2">
    <source>
        <dbReference type="RuleBase" id="RU003750"/>
    </source>
</evidence>
<dbReference type="eggNOG" id="COG0558">
    <property type="taxonomic scope" value="Bacteria"/>
</dbReference>
<keyword evidence="3" id="KW-0812">Transmembrane</keyword>
<sequence length="249" mass="25512">MGLADLPLRRRLPRVPVPGTGGPEDAFALAALLLAALTGLGAALLPGAGPLSVGLALAAFGTGAVIAGRDLRRAYPHGRLGLCNLVTLGRLALTSALLVPLVAGIGAAWPIFAVAGVALALDGVDGWLARKQGLASAFGARFDVEVDAALALILAVNAATGPAGLAAALLGLPRYLFVLAARGLPWMRRDLPERFSRKTVCVLQMGVLIALQAPVLPAALALPLVGLALAALAWSFAVDLRWLWRKRAA</sequence>
<name>A8LUG1_DINSH</name>
<dbReference type="KEGG" id="dsh:Dshi_4168"/>
<dbReference type="GO" id="GO:0008654">
    <property type="term" value="P:phospholipid biosynthetic process"/>
    <property type="evidence" value="ECO:0007669"/>
    <property type="project" value="InterPro"/>
</dbReference>
<dbReference type="OrthoDB" id="9782011at2"/>
<dbReference type="PROSITE" id="PS00379">
    <property type="entry name" value="CDP_ALCOHOL_P_TRANSF"/>
    <property type="match status" value="1"/>
</dbReference>
<protein>
    <submittedName>
        <fullName evidence="4">CDP-alcohol phosphatidyltransferase</fullName>
    </submittedName>
</protein>
<keyword evidence="3" id="KW-0472">Membrane</keyword>
<feature type="transmembrane region" description="Helical" evidence="3">
    <location>
        <begin position="91"/>
        <end position="121"/>
    </location>
</feature>
<comment type="similarity">
    <text evidence="2">Belongs to the CDP-alcohol phosphatidyltransferase class-I family.</text>
</comment>
<dbReference type="Gene3D" id="1.20.120.1760">
    <property type="match status" value="1"/>
</dbReference>
<accession>A8LUG1</accession>
<dbReference type="InterPro" id="IPR043130">
    <property type="entry name" value="CDP-OH_PTrfase_TM_dom"/>
</dbReference>
<dbReference type="InterPro" id="IPR048254">
    <property type="entry name" value="CDP_ALCOHOL_P_TRANSF_CS"/>
</dbReference>
<evidence type="ECO:0000313" key="5">
    <source>
        <dbReference type="Proteomes" id="UP000006833"/>
    </source>
</evidence>
<dbReference type="AlphaFoldDB" id="A8LUG1"/>
<gene>
    <name evidence="4" type="ordered locus">Dshi_4168</name>
</gene>
<feature type="transmembrane region" description="Helical" evidence="3">
    <location>
        <begin position="148"/>
        <end position="177"/>
    </location>
</feature>
<evidence type="ECO:0000256" key="3">
    <source>
        <dbReference type="SAM" id="Phobius"/>
    </source>
</evidence>
<dbReference type="HOGENOM" id="CLU_076605_0_0_5"/>
<keyword evidence="3" id="KW-1133">Transmembrane helix</keyword>
<evidence type="ECO:0000313" key="4">
    <source>
        <dbReference type="EMBL" id="ABV95878.1"/>
    </source>
</evidence>
<organism evidence="4 5">
    <name type="scientific">Dinoroseobacter shibae (strain DSM 16493 / NCIMB 14021 / DFL 12)</name>
    <dbReference type="NCBI Taxonomy" id="398580"/>
    <lineage>
        <taxon>Bacteria</taxon>
        <taxon>Pseudomonadati</taxon>
        <taxon>Pseudomonadota</taxon>
        <taxon>Alphaproteobacteria</taxon>
        <taxon>Rhodobacterales</taxon>
        <taxon>Roseobacteraceae</taxon>
        <taxon>Dinoroseobacter</taxon>
    </lineage>
</organism>
<evidence type="ECO:0000256" key="1">
    <source>
        <dbReference type="ARBA" id="ARBA00022679"/>
    </source>
</evidence>
<dbReference type="InterPro" id="IPR000462">
    <property type="entry name" value="CDP-OH_P_trans"/>
</dbReference>
<keyword evidence="5" id="KW-1185">Reference proteome</keyword>
<geneLocation type="plasmid" evidence="4 5">
    <name>pDSHI05</name>
</geneLocation>
<dbReference type="Proteomes" id="UP000006833">
    <property type="component" value="Plasmid pDSHI05"/>
</dbReference>
<feature type="transmembrane region" description="Helical" evidence="3">
    <location>
        <begin position="51"/>
        <end position="71"/>
    </location>
</feature>